<evidence type="ECO:0008006" key="4">
    <source>
        <dbReference type="Google" id="ProtNLM"/>
    </source>
</evidence>
<accession>A0ABP6Y8Z3</accession>
<dbReference type="Proteomes" id="UP001500707">
    <property type="component" value="Unassembled WGS sequence"/>
</dbReference>
<feature type="signal peptide" evidence="1">
    <location>
        <begin position="1"/>
        <end position="23"/>
    </location>
</feature>
<dbReference type="RefSeq" id="WP_346185111.1">
    <property type="nucleotide sequence ID" value="NZ_BAABCE010000016.1"/>
</dbReference>
<keyword evidence="1" id="KW-0732">Signal</keyword>
<dbReference type="EMBL" id="BAABCE010000016">
    <property type="protein sequence ID" value="GAA3578621.1"/>
    <property type="molecule type" value="Genomic_DNA"/>
</dbReference>
<reference evidence="3" key="1">
    <citation type="journal article" date="2019" name="Int. J. Syst. Evol. Microbiol.">
        <title>The Global Catalogue of Microorganisms (GCM) 10K type strain sequencing project: providing services to taxonomists for standard genome sequencing and annotation.</title>
        <authorList>
            <consortium name="The Broad Institute Genomics Platform"/>
            <consortium name="The Broad Institute Genome Sequencing Center for Infectious Disease"/>
            <person name="Wu L."/>
            <person name="Ma J."/>
        </authorList>
    </citation>
    <scope>NUCLEOTIDE SEQUENCE [LARGE SCALE GENOMIC DNA]</scope>
    <source>
        <strain evidence="3">JCM 17656</strain>
    </source>
</reference>
<evidence type="ECO:0000313" key="2">
    <source>
        <dbReference type="EMBL" id="GAA3578621.1"/>
    </source>
</evidence>
<comment type="caution">
    <text evidence="2">The sequence shown here is derived from an EMBL/GenBank/DDBJ whole genome shotgun (WGS) entry which is preliminary data.</text>
</comment>
<protein>
    <recommendedName>
        <fullName evidence="4">Lipoprotein</fullName>
    </recommendedName>
</protein>
<name>A0ABP6Y8Z3_9ACTN</name>
<sequence>MIRNLHRSAALALALGVSLTACGNDDGPAEYQTAYTNHQPLHVTGYPSTGSLGTVQQIVWHLADQDAEALAALNTEGGDAGAEARAWIKAYGADAQGKVTADFLDEGSVRQDVVLHFAESRRTQELTVRIGDDDTWGVVLDDPHPTPEPR</sequence>
<evidence type="ECO:0000256" key="1">
    <source>
        <dbReference type="SAM" id="SignalP"/>
    </source>
</evidence>
<feature type="chain" id="PRO_5046459489" description="Lipoprotein" evidence="1">
    <location>
        <begin position="24"/>
        <end position="150"/>
    </location>
</feature>
<proteinExistence type="predicted"/>
<gene>
    <name evidence="2" type="ORF">GCM10022295_70050</name>
</gene>
<evidence type="ECO:0000313" key="3">
    <source>
        <dbReference type="Proteomes" id="UP001500707"/>
    </source>
</evidence>
<organism evidence="2 3">
    <name type="scientific">Streptomyces osmaniensis</name>
    <dbReference type="NCBI Taxonomy" id="593134"/>
    <lineage>
        <taxon>Bacteria</taxon>
        <taxon>Bacillati</taxon>
        <taxon>Actinomycetota</taxon>
        <taxon>Actinomycetes</taxon>
        <taxon>Kitasatosporales</taxon>
        <taxon>Streptomycetaceae</taxon>
        <taxon>Streptomyces</taxon>
    </lineage>
</organism>
<keyword evidence="3" id="KW-1185">Reference proteome</keyword>